<reference evidence="1" key="1">
    <citation type="submission" date="2018-10" db="EMBL/GenBank/DDBJ databases">
        <title>Hidden diversity of soil giant viruses.</title>
        <authorList>
            <person name="Schulz F."/>
            <person name="Alteio L."/>
            <person name="Goudeau D."/>
            <person name="Ryan E.M."/>
            <person name="Malmstrom R.R."/>
            <person name="Blanchard J."/>
            <person name="Woyke T."/>
        </authorList>
    </citation>
    <scope>NUCLEOTIDE SEQUENCE</scope>
    <source>
        <strain evidence="1">HYV1</strain>
    </source>
</reference>
<evidence type="ECO:0000313" key="1">
    <source>
        <dbReference type="EMBL" id="AYV82442.1"/>
    </source>
</evidence>
<dbReference type="Gene3D" id="3.30.40.10">
    <property type="entry name" value="Zinc/RING finger domain, C3HC4 (zinc finger)"/>
    <property type="match status" value="1"/>
</dbReference>
<accession>A0A3G5A5Z5</accession>
<organism evidence="1">
    <name type="scientific">Hyperionvirus sp</name>
    <dbReference type="NCBI Taxonomy" id="2487770"/>
    <lineage>
        <taxon>Viruses</taxon>
        <taxon>Varidnaviria</taxon>
        <taxon>Bamfordvirae</taxon>
        <taxon>Nucleocytoviricota</taxon>
        <taxon>Megaviricetes</taxon>
        <taxon>Imitervirales</taxon>
        <taxon>Mimiviridae</taxon>
        <taxon>Klosneuvirinae</taxon>
    </lineage>
</organism>
<name>A0A3G5A5Z5_9VIRU</name>
<dbReference type="SUPFAM" id="SSF49599">
    <property type="entry name" value="TRAF domain-like"/>
    <property type="match status" value="1"/>
</dbReference>
<dbReference type="EMBL" id="MK072383">
    <property type="protein sequence ID" value="AYV82442.1"/>
    <property type="molecule type" value="Genomic_DNA"/>
</dbReference>
<evidence type="ECO:0008006" key="2">
    <source>
        <dbReference type="Google" id="ProtNLM"/>
    </source>
</evidence>
<dbReference type="PANTHER" id="PTHR16295">
    <property type="entry name" value="TRAF-TYPE ZINC FINGER PROTEIN-RELATED"/>
    <property type="match status" value="1"/>
</dbReference>
<dbReference type="InterPro" id="IPR051986">
    <property type="entry name" value="Innate_Immune_Apopt_Reg"/>
</dbReference>
<gene>
    <name evidence="1" type="ORF">Hyperionvirus1_21</name>
</gene>
<sequence>MAAAVVADDLSTCQNYGCKVSGDSKSMGAHATSCDLRPMKCQYCKLVRPNNEMKEHLDMCLNFTSKCRYCGHTMTMQKFVDEHYTGCAEKYSSPFKMWEAMIGIDEMIQVKCEIKDELQEAEGSSGYCFSWLHRFPYTEDVALQILAVKQLRRDWHDVRKLVLKSKKITYILTH</sequence>
<dbReference type="PANTHER" id="PTHR16295:SF10">
    <property type="entry name" value="EXPRESSED PROTEIN"/>
    <property type="match status" value="1"/>
</dbReference>
<dbReference type="InterPro" id="IPR013083">
    <property type="entry name" value="Znf_RING/FYVE/PHD"/>
</dbReference>
<proteinExistence type="predicted"/>
<protein>
    <recommendedName>
        <fullName evidence="2">TRAF-type domain-containing protein</fullName>
    </recommendedName>
</protein>